<keyword evidence="6" id="KW-0446">Lipid-binding</keyword>
<dbReference type="InterPro" id="IPR013809">
    <property type="entry name" value="ENTH"/>
</dbReference>
<gene>
    <name evidence="10" type="primary">EPN2</name>
</gene>
<keyword evidence="3" id="KW-0963">Cytoplasm</keyword>
<dbReference type="Ensembl" id="ENSCAFT00040003975.1">
    <property type="protein sequence ID" value="ENSCAFP00040003411.1"/>
    <property type="gene ID" value="ENSCAFG00040002073.1"/>
</dbReference>
<accession>A0A8C0PYY7</accession>
<dbReference type="Proteomes" id="UP000694542">
    <property type="component" value="Chromosome 5"/>
</dbReference>
<keyword evidence="4" id="KW-0597">Phosphoprotein</keyword>
<name>A0A8C0PYY7_CANLF</name>
<comment type="subcellular location">
    <subcellularLocation>
        <location evidence="1">Cytoplasm</location>
    </subcellularLocation>
</comment>
<evidence type="ECO:0000256" key="3">
    <source>
        <dbReference type="ARBA" id="ARBA00022490"/>
    </source>
</evidence>
<dbReference type="InterPro" id="IPR008942">
    <property type="entry name" value="ENTH_VHS"/>
</dbReference>
<feature type="compositionally biased region" description="Polar residues" evidence="7">
    <location>
        <begin position="160"/>
        <end position="183"/>
    </location>
</feature>
<evidence type="ECO:0000313" key="11">
    <source>
        <dbReference type="Proteomes" id="UP000694542"/>
    </source>
</evidence>
<dbReference type="CDD" id="cd16990">
    <property type="entry name" value="ENTH_Epsin"/>
    <property type="match status" value="1"/>
</dbReference>
<dbReference type="GO" id="GO:0008289">
    <property type="term" value="F:lipid binding"/>
    <property type="evidence" value="ECO:0007669"/>
    <property type="project" value="UniProtKB-KW"/>
</dbReference>
<dbReference type="SUPFAM" id="SSF48464">
    <property type="entry name" value="ENTH/VHS domain"/>
    <property type="match status" value="1"/>
</dbReference>
<dbReference type="OrthoDB" id="4033880at2759"/>
<reference evidence="9" key="2">
    <citation type="submission" date="2019-03" db="EMBL/GenBank/DDBJ databases">
        <authorList>
            <person name="Warren W.C."/>
            <person name="Johnson G.S."/>
        </authorList>
    </citation>
    <scope>NUCLEOTIDE SEQUENCE [LARGE SCALE GENOMIC DNA]</scope>
    <source>
        <strain evidence="9">Basenji</strain>
    </source>
</reference>
<dbReference type="PANTHER" id="PTHR12276:SF50">
    <property type="entry name" value="EPSIN-2"/>
    <property type="match status" value="1"/>
</dbReference>
<evidence type="ECO:0000256" key="4">
    <source>
        <dbReference type="ARBA" id="ARBA00022553"/>
    </source>
</evidence>
<evidence type="ECO:0000256" key="2">
    <source>
        <dbReference type="ARBA" id="ARBA00010130"/>
    </source>
</evidence>
<reference evidence="10" key="1">
    <citation type="submission" date="2018-10" db="EMBL/GenBank/DDBJ databases">
        <title>De novo assembly of a Great Dane genome.</title>
        <authorList>
            <person name="Kidd J.M."/>
            <person name="Pendleton A.L."/>
            <person name="Shen F."/>
            <person name="Emery S."/>
        </authorList>
    </citation>
    <scope>NUCLEOTIDE SEQUENCE [LARGE SCALE GENOMIC DNA]</scope>
    <source>
        <strain evidence="10">Great Dane</strain>
    </source>
</reference>
<evidence type="ECO:0000256" key="5">
    <source>
        <dbReference type="ARBA" id="ARBA00022737"/>
    </source>
</evidence>
<evidence type="ECO:0000259" key="8">
    <source>
        <dbReference type="PROSITE" id="PS50942"/>
    </source>
</evidence>
<dbReference type="InterPro" id="IPR003903">
    <property type="entry name" value="UIM_dom"/>
</dbReference>
<sequence>MATSSIRRQMKNIVNNYSEAEIKVREATSNDPWGPSSSLMTEIADLTYNVVAFSEIMSMVWKRLNDHGKNWRHVYKALTLLDYLIKTGSERVAQQCRENIFAIQTLKDFQYIDRDGKDQGINVREKSKQLVALLKDEERLKAERAQALKTKERMAQVATGMSSNQITFGRGSSQPNLSTSYSEQEYGKAGGSPASYHGSTSPRVSSELEQARPQTSGEEELQLQLALAMSREVAEQEERLRRGDDLRLQMALEESRRDTVKVPKKKEHGSHPQQTTLLDLMDALPSSGPAAQKAEPWGRSASANQTNPWGGPAAPASTSDPWPPFGAKPAASVDPWGVPTGTSTHSVPKGSDPWAAPQQPAPSAGKTADAWAAASAAKPVSASGAFDLFSNLNGTIKDDFSEFDNLRTSKKPAEAVASPPSQNNGTTSPDPFECQPLPTASSKPSSARKTPESFLGPNAALVNLDSLVTRPAPPAQSLNPFLAPGAAAPSAPVNPFQVNQPQPLTLNQLRGSPILGTSASFGPSPAPTLRLKRRQACWTSDMARGVPHLLRLPACPSPAHSPTRLLPCCLPGAGSWSWRWASSLGP</sequence>
<organism evidence="10 11">
    <name type="scientific">Canis lupus familiaris</name>
    <name type="common">Dog</name>
    <name type="synonym">Canis familiaris</name>
    <dbReference type="NCBI Taxonomy" id="9615"/>
    <lineage>
        <taxon>Eukaryota</taxon>
        <taxon>Metazoa</taxon>
        <taxon>Chordata</taxon>
        <taxon>Craniata</taxon>
        <taxon>Vertebrata</taxon>
        <taxon>Euteleostomi</taxon>
        <taxon>Mammalia</taxon>
        <taxon>Eutheria</taxon>
        <taxon>Laurasiatheria</taxon>
        <taxon>Carnivora</taxon>
        <taxon>Caniformia</taxon>
        <taxon>Canidae</taxon>
        <taxon>Canis</taxon>
    </lineage>
</organism>
<dbReference type="AlphaFoldDB" id="A0A8C0PYY7"/>
<reference evidence="10" key="3">
    <citation type="submission" date="2025-05" db="UniProtKB">
        <authorList>
            <consortium name="Ensembl"/>
        </authorList>
    </citation>
    <scope>IDENTIFICATION</scope>
</reference>
<dbReference type="Pfam" id="PF01417">
    <property type="entry name" value="ENTH"/>
    <property type="match status" value="1"/>
</dbReference>
<dbReference type="GO" id="GO:0005737">
    <property type="term" value="C:cytoplasm"/>
    <property type="evidence" value="ECO:0007669"/>
    <property type="project" value="UniProtKB-SubCell"/>
</dbReference>
<dbReference type="Gene3D" id="1.25.40.90">
    <property type="match status" value="1"/>
</dbReference>
<evidence type="ECO:0000313" key="10">
    <source>
        <dbReference type="Ensembl" id="ENSCAFP00040003411.1"/>
    </source>
</evidence>
<feature type="region of interest" description="Disordered" evidence="7">
    <location>
        <begin position="251"/>
        <end position="373"/>
    </location>
</feature>
<feature type="compositionally biased region" description="Polar residues" evidence="7">
    <location>
        <begin position="438"/>
        <end position="448"/>
    </location>
</feature>
<feature type="compositionally biased region" description="Basic and acidic residues" evidence="7">
    <location>
        <begin position="251"/>
        <end position="261"/>
    </location>
</feature>
<proteinExistence type="inferred from homology"/>
<evidence type="ECO:0000313" key="9">
    <source>
        <dbReference type="Ensembl" id="ENSCAFP00030010901.1"/>
    </source>
</evidence>
<dbReference type="Ensembl" id="ENSCAFT00030012460.1">
    <property type="protein sequence ID" value="ENSCAFP00030010901.1"/>
    <property type="gene ID" value="ENSCAFG00030006717.1"/>
</dbReference>
<feature type="compositionally biased region" description="Polar residues" evidence="7">
    <location>
        <begin position="197"/>
        <end position="216"/>
    </location>
</feature>
<keyword evidence="5" id="KW-0677">Repeat</keyword>
<evidence type="ECO:0000256" key="7">
    <source>
        <dbReference type="SAM" id="MobiDB-lite"/>
    </source>
</evidence>
<dbReference type="Proteomes" id="UP000694429">
    <property type="component" value="Chromosome 5"/>
</dbReference>
<dbReference type="SMART" id="SM00273">
    <property type="entry name" value="ENTH"/>
    <property type="match status" value="1"/>
</dbReference>
<evidence type="ECO:0000256" key="6">
    <source>
        <dbReference type="ARBA" id="ARBA00023121"/>
    </source>
</evidence>
<feature type="domain" description="ENTH" evidence="8">
    <location>
        <begin position="12"/>
        <end position="144"/>
    </location>
</feature>
<feature type="region of interest" description="Disordered" evidence="7">
    <location>
        <begin position="411"/>
        <end position="454"/>
    </location>
</feature>
<dbReference type="FunFam" id="1.25.40.90:FF:000002">
    <property type="entry name" value="epsin-2 isoform X1"/>
    <property type="match status" value="1"/>
</dbReference>
<dbReference type="PROSITE" id="PS50330">
    <property type="entry name" value="UIM"/>
    <property type="match status" value="2"/>
</dbReference>
<feature type="region of interest" description="Disordered" evidence="7">
    <location>
        <begin position="160"/>
        <end position="223"/>
    </location>
</feature>
<feature type="compositionally biased region" description="Polar residues" evidence="7">
    <location>
        <begin position="419"/>
        <end position="429"/>
    </location>
</feature>
<dbReference type="PROSITE" id="PS50942">
    <property type="entry name" value="ENTH"/>
    <property type="match status" value="1"/>
</dbReference>
<dbReference type="PANTHER" id="PTHR12276">
    <property type="entry name" value="EPSIN/ENT-RELATED"/>
    <property type="match status" value="1"/>
</dbReference>
<comment type="similarity">
    <text evidence="2">Belongs to the epsin family.</text>
</comment>
<evidence type="ECO:0000256" key="1">
    <source>
        <dbReference type="ARBA" id="ARBA00004496"/>
    </source>
</evidence>
<protein>
    <submittedName>
        <fullName evidence="10">Epsin 2</fullName>
    </submittedName>
</protein>
<dbReference type="SMART" id="SM00726">
    <property type="entry name" value="UIM"/>
    <property type="match status" value="2"/>
</dbReference>
<feature type="compositionally biased region" description="Low complexity" evidence="7">
    <location>
        <begin position="353"/>
        <end position="373"/>
    </location>
</feature>